<reference evidence="2 5" key="1">
    <citation type="journal article" date="2011" name="Nature">
        <title>The Medicago genome provides insight into the evolution of rhizobial symbioses.</title>
        <authorList>
            <person name="Young N.D."/>
            <person name="Debelle F."/>
            <person name="Oldroyd G.E."/>
            <person name="Geurts R."/>
            <person name="Cannon S.B."/>
            <person name="Udvardi M.K."/>
            <person name="Benedito V.A."/>
            <person name="Mayer K.F."/>
            <person name="Gouzy J."/>
            <person name="Schoof H."/>
            <person name="Van de Peer Y."/>
            <person name="Proost S."/>
            <person name="Cook D.R."/>
            <person name="Meyers B.C."/>
            <person name="Spannagl M."/>
            <person name="Cheung F."/>
            <person name="De Mita S."/>
            <person name="Krishnakumar V."/>
            <person name="Gundlach H."/>
            <person name="Zhou S."/>
            <person name="Mudge J."/>
            <person name="Bharti A.K."/>
            <person name="Murray J.D."/>
            <person name="Naoumkina M.A."/>
            <person name="Rosen B."/>
            <person name="Silverstein K.A."/>
            <person name="Tang H."/>
            <person name="Rombauts S."/>
            <person name="Zhao P.X."/>
            <person name="Zhou P."/>
            <person name="Barbe V."/>
            <person name="Bardou P."/>
            <person name="Bechner M."/>
            <person name="Bellec A."/>
            <person name="Berger A."/>
            <person name="Berges H."/>
            <person name="Bidwell S."/>
            <person name="Bisseling T."/>
            <person name="Choisne N."/>
            <person name="Couloux A."/>
            <person name="Denny R."/>
            <person name="Deshpande S."/>
            <person name="Dai X."/>
            <person name="Doyle J.J."/>
            <person name="Dudez A.M."/>
            <person name="Farmer A.D."/>
            <person name="Fouteau S."/>
            <person name="Franken C."/>
            <person name="Gibelin C."/>
            <person name="Gish J."/>
            <person name="Goldstein S."/>
            <person name="Gonzalez A.J."/>
            <person name="Green P.J."/>
            <person name="Hallab A."/>
            <person name="Hartog M."/>
            <person name="Hua A."/>
            <person name="Humphray S.J."/>
            <person name="Jeong D.H."/>
            <person name="Jing Y."/>
            <person name="Jocker A."/>
            <person name="Kenton S.M."/>
            <person name="Kim D.J."/>
            <person name="Klee K."/>
            <person name="Lai H."/>
            <person name="Lang C."/>
            <person name="Lin S."/>
            <person name="Macmil S.L."/>
            <person name="Magdelenat G."/>
            <person name="Matthews L."/>
            <person name="McCorrison J."/>
            <person name="Monaghan E.L."/>
            <person name="Mun J.H."/>
            <person name="Najar F.Z."/>
            <person name="Nicholson C."/>
            <person name="Noirot C."/>
            <person name="O'Bleness M."/>
            <person name="Paule C.R."/>
            <person name="Poulain J."/>
            <person name="Prion F."/>
            <person name="Qin B."/>
            <person name="Qu C."/>
            <person name="Retzel E.F."/>
            <person name="Riddle C."/>
            <person name="Sallet E."/>
            <person name="Samain S."/>
            <person name="Samson N."/>
            <person name="Sanders I."/>
            <person name="Saurat O."/>
            <person name="Scarpelli C."/>
            <person name="Schiex T."/>
            <person name="Segurens B."/>
            <person name="Severin A.J."/>
            <person name="Sherrier D.J."/>
            <person name="Shi R."/>
            <person name="Sims S."/>
            <person name="Singer S.R."/>
            <person name="Sinharoy S."/>
            <person name="Sterck L."/>
            <person name="Viollet A."/>
            <person name="Wang B.B."/>
            <person name="Wang K."/>
            <person name="Wang M."/>
            <person name="Wang X."/>
            <person name="Warfsmann J."/>
            <person name="Weissenbach J."/>
            <person name="White D.D."/>
            <person name="White J.D."/>
            <person name="Wiley G.B."/>
            <person name="Wincker P."/>
            <person name="Xing Y."/>
            <person name="Yang L."/>
            <person name="Yao Z."/>
            <person name="Ying F."/>
            <person name="Zhai J."/>
            <person name="Zhou L."/>
            <person name="Zuber A."/>
            <person name="Denarie J."/>
            <person name="Dixon R.A."/>
            <person name="May G.D."/>
            <person name="Schwartz D.C."/>
            <person name="Rogers J."/>
            <person name="Quetier F."/>
            <person name="Town C.D."/>
            <person name="Roe B.A."/>
        </authorList>
    </citation>
    <scope>NUCLEOTIDE SEQUENCE [LARGE SCALE GENOMIC DNA]</scope>
    <source>
        <strain evidence="2">A17</strain>
        <strain evidence="4 5">cv. Jemalong A17</strain>
    </source>
</reference>
<proteinExistence type="predicted"/>
<dbReference type="EnsemblPlants" id="AES87513">
    <property type="protein sequence ID" value="AES87513"/>
    <property type="gene ID" value="MTR_4g028490"/>
</dbReference>
<organism evidence="2 5">
    <name type="scientific">Medicago truncatula</name>
    <name type="common">Barrel medic</name>
    <name type="synonym">Medicago tribuloides</name>
    <dbReference type="NCBI Taxonomy" id="3880"/>
    <lineage>
        <taxon>Eukaryota</taxon>
        <taxon>Viridiplantae</taxon>
        <taxon>Streptophyta</taxon>
        <taxon>Embryophyta</taxon>
        <taxon>Tracheophyta</taxon>
        <taxon>Spermatophyta</taxon>
        <taxon>Magnoliopsida</taxon>
        <taxon>eudicotyledons</taxon>
        <taxon>Gunneridae</taxon>
        <taxon>Pentapetalae</taxon>
        <taxon>rosids</taxon>
        <taxon>fabids</taxon>
        <taxon>Fabales</taxon>
        <taxon>Fabaceae</taxon>
        <taxon>Papilionoideae</taxon>
        <taxon>50 kb inversion clade</taxon>
        <taxon>NPAAA clade</taxon>
        <taxon>Hologalegina</taxon>
        <taxon>IRL clade</taxon>
        <taxon>Trifolieae</taxon>
        <taxon>Medicago</taxon>
    </lineage>
</organism>
<dbReference type="EMBL" id="PSQE01000004">
    <property type="protein sequence ID" value="RHN59382.1"/>
    <property type="molecule type" value="Genomic_DNA"/>
</dbReference>
<dbReference type="Proteomes" id="UP000265566">
    <property type="component" value="Chromosome 4"/>
</dbReference>
<feature type="region of interest" description="Disordered" evidence="1">
    <location>
        <begin position="1"/>
        <end position="24"/>
    </location>
</feature>
<reference evidence="4" key="3">
    <citation type="submission" date="2015-04" db="UniProtKB">
        <authorList>
            <consortium name="EnsemblPlants"/>
        </authorList>
    </citation>
    <scope>IDENTIFICATION</scope>
    <source>
        <strain evidence="4">cv. Jemalong A17</strain>
    </source>
</reference>
<dbReference type="PaxDb" id="3880-AES87513"/>
<reference evidence="3" key="4">
    <citation type="journal article" date="2018" name="Nat. Plants">
        <title>Whole-genome landscape of Medicago truncatula symbiotic genes.</title>
        <authorList>
            <person name="Pecrix Y."/>
            <person name="Gamas P."/>
            <person name="Carrere S."/>
        </authorList>
    </citation>
    <scope>NUCLEOTIDE SEQUENCE</scope>
    <source>
        <tissue evidence="3">Leaves</tissue>
    </source>
</reference>
<dbReference type="EMBL" id="CM001220">
    <property type="protein sequence ID" value="AES87513.1"/>
    <property type="molecule type" value="Genomic_DNA"/>
</dbReference>
<evidence type="ECO:0000313" key="4">
    <source>
        <dbReference type="EnsemblPlants" id="AES87513"/>
    </source>
</evidence>
<dbReference type="eggNOG" id="KOG1291">
    <property type="taxonomic scope" value="Eukaryota"/>
</dbReference>
<keyword evidence="5" id="KW-1185">Reference proteome</keyword>
<dbReference type="Gramene" id="rna21408">
    <property type="protein sequence ID" value="RHN59382.1"/>
    <property type="gene ID" value="gene21408"/>
</dbReference>
<evidence type="ECO:0000313" key="3">
    <source>
        <dbReference type="EMBL" id="RHN59382.1"/>
    </source>
</evidence>
<dbReference type="Proteomes" id="UP000002051">
    <property type="component" value="Chromosome 4"/>
</dbReference>
<gene>
    <name evidence="2" type="ordered locus">MTR_4g028490</name>
    <name evidence="3" type="ORF">MtrunA17_Chr4g0012701</name>
</gene>
<accession>G7JJG7</accession>
<name>G7JJG7_MEDTR</name>
<reference evidence="2 5" key="2">
    <citation type="journal article" date="2014" name="BMC Genomics">
        <title>An improved genome release (version Mt4.0) for the model legume Medicago truncatula.</title>
        <authorList>
            <person name="Tang H."/>
            <person name="Krishnakumar V."/>
            <person name="Bidwell S."/>
            <person name="Rosen B."/>
            <person name="Chan A."/>
            <person name="Zhou S."/>
            <person name="Gentzbittel L."/>
            <person name="Childs K.L."/>
            <person name="Yandell M."/>
            <person name="Gundlach H."/>
            <person name="Mayer K.F."/>
            <person name="Schwartz D.C."/>
            <person name="Town C.D."/>
        </authorList>
    </citation>
    <scope>GENOME REANNOTATION</scope>
    <source>
        <strain evidence="4 5">cv. Jemalong A17</strain>
    </source>
</reference>
<evidence type="ECO:0000313" key="2">
    <source>
        <dbReference type="EMBL" id="AES87513.1"/>
    </source>
</evidence>
<dbReference type="HOGENOM" id="CLU_2625684_0_0_1"/>
<evidence type="ECO:0000256" key="1">
    <source>
        <dbReference type="SAM" id="MobiDB-lite"/>
    </source>
</evidence>
<feature type="compositionally biased region" description="Low complexity" evidence="1">
    <location>
        <begin position="1"/>
        <end position="13"/>
    </location>
</feature>
<protein>
    <submittedName>
        <fullName evidence="2">Metal transporter Nramp4 protein, putative</fullName>
    </submittedName>
    <submittedName>
        <fullName evidence="3">Putative NRAMP family protein</fullName>
    </submittedName>
</protein>
<dbReference type="AlphaFoldDB" id="G7JJG7"/>
<evidence type="ECO:0000313" key="5">
    <source>
        <dbReference type="Proteomes" id="UP000002051"/>
    </source>
</evidence>
<sequence length="78" mass="8782">MSHHQQQQPLLEQQQEEIAYDSSEKVVVGTDEEKAYEADVDSGVRIPAFSWKKLPLFSGPGFLMSIAFLDLGNLEEDL</sequence>